<feature type="transmembrane region" description="Helical" evidence="6">
    <location>
        <begin position="72"/>
        <end position="92"/>
    </location>
</feature>
<dbReference type="PANTHER" id="PTHR36115">
    <property type="entry name" value="PROLINE-RICH ANTIGEN HOMOLOG-RELATED"/>
    <property type="match status" value="1"/>
</dbReference>
<dbReference type="AlphaFoldDB" id="A0A1U7NDB7"/>
<dbReference type="InterPro" id="IPR010432">
    <property type="entry name" value="RDD"/>
</dbReference>
<evidence type="ECO:0000256" key="4">
    <source>
        <dbReference type="ARBA" id="ARBA00022989"/>
    </source>
</evidence>
<evidence type="ECO:0000256" key="1">
    <source>
        <dbReference type="ARBA" id="ARBA00004651"/>
    </source>
</evidence>
<reference evidence="8 9" key="1">
    <citation type="submission" date="2016-11" db="EMBL/GenBank/DDBJ databases">
        <title>Description of two novel members of the family Erysipelotrichaceae: Ileibacterium lipovorans gen. nov., sp. nov. and Dubosiella newyorkensis, gen. nov., sp. nov.</title>
        <authorList>
            <person name="Cox L.M."/>
            <person name="Sohn J."/>
            <person name="Tyrrell K.L."/>
            <person name="Citron D.M."/>
            <person name="Lawson P.A."/>
            <person name="Patel N.B."/>
            <person name="Iizumi T."/>
            <person name="Perez-Perez G.I."/>
            <person name="Goldstein E.J."/>
            <person name="Blaser M.J."/>
        </authorList>
    </citation>
    <scope>NUCLEOTIDE SEQUENCE [LARGE SCALE GENOMIC DNA]</scope>
    <source>
        <strain evidence="8 9">NYU-BL-A3</strain>
    </source>
</reference>
<keyword evidence="2" id="KW-1003">Cell membrane</keyword>
<dbReference type="RefSeq" id="WP_075820884.1">
    <property type="nucleotide sequence ID" value="NZ_CAPNHH010000116.1"/>
</dbReference>
<feature type="transmembrane region" description="Helical" evidence="6">
    <location>
        <begin position="27"/>
        <end position="52"/>
    </location>
</feature>
<feature type="domain" description="RDD" evidence="7">
    <location>
        <begin position="23"/>
        <end position="194"/>
    </location>
</feature>
<gene>
    <name evidence="8" type="ORF">BO222_11265</name>
</gene>
<evidence type="ECO:0000256" key="6">
    <source>
        <dbReference type="SAM" id="Phobius"/>
    </source>
</evidence>
<dbReference type="GO" id="GO:0005886">
    <property type="term" value="C:plasma membrane"/>
    <property type="evidence" value="ECO:0007669"/>
    <property type="project" value="UniProtKB-SubCell"/>
</dbReference>
<keyword evidence="5 6" id="KW-0472">Membrane</keyword>
<dbReference type="EMBL" id="MPJW01000236">
    <property type="protein sequence ID" value="OLU36999.1"/>
    <property type="molecule type" value="Genomic_DNA"/>
</dbReference>
<feature type="transmembrane region" description="Helical" evidence="6">
    <location>
        <begin position="160"/>
        <end position="182"/>
    </location>
</feature>
<protein>
    <recommendedName>
        <fullName evidence="7">RDD domain-containing protein</fullName>
    </recommendedName>
</protein>
<comment type="subcellular location">
    <subcellularLocation>
        <location evidence="1">Cell membrane</location>
        <topology evidence="1">Multi-pass membrane protein</topology>
    </subcellularLocation>
</comment>
<dbReference type="OrthoDB" id="1653838at2"/>
<dbReference type="Proteomes" id="UP000186341">
    <property type="component" value="Unassembled WGS sequence"/>
</dbReference>
<evidence type="ECO:0000256" key="5">
    <source>
        <dbReference type="ARBA" id="ARBA00023136"/>
    </source>
</evidence>
<sequence length="209" mass="23207">MNNVYFKLKFLTFLDHEESEVSSGKRIAAYLIDWFLGALMTLLPLCLMWTMATGDTANMNQVSVFTLNTILGKPQALLAGLAGLLLCLWYYVYVPWKVTSGQTPGKRTMNIAIARKDGQQLTLKDLLIRQVVGLLLLEGMLLTGSTLLRDVISLASGLNFTGILSMSGMIITIVSVLMALLVPSRRMLHDYLAKTHLVPVESDREDQQI</sequence>
<evidence type="ECO:0000256" key="2">
    <source>
        <dbReference type="ARBA" id="ARBA00022475"/>
    </source>
</evidence>
<keyword evidence="4 6" id="KW-1133">Transmembrane helix</keyword>
<dbReference type="Pfam" id="PF06271">
    <property type="entry name" value="RDD"/>
    <property type="match status" value="1"/>
</dbReference>
<evidence type="ECO:0000256" key="3">
    <source>
        <dbReference type="ARBA" id="ARBA00022692"/>
    </source>
</evidence>
<comment type="caution">
    <text evidence="8">The sequence shown here is derived from an EMBL/GenBank/DDBJ whole genome shotgun (WGS) entry which is preliminary data.</text>
</comment>
<feature type="transmembrane region" description="Helical" evidence="6">
    <location>
        <begin position="126"/>
        <end position="148"/>
    </location>
</feature>
<proteinExistence type="predicted"/>
<evidence type="ECO:0000313" key="8">
    <source>
        <dbReference type="EMBL" id="OLU36999.1"/>
    </source>
</evidence>
<accession>A0A1U7NDB7</accession>
<name>A0A1U7NDB7_9FIRM</name>
<dbReference type="InterPro" id="IPR051791">
    <property type="entry name" value="Pra-immunoreactive"/>
</dbReference>
<evidence type="ECO:0000259" key="7">
    <source>
        <dbReference type="Pfam" id="PF06271"/>
    </source>
</evidence>
<organism evidence="8 9">
    <name type="scientific">Ileibacterium valens</name>
    <dbReference type="NCBI Taxonomy" id="1862668"/>
    <lineage>
        <taxon>Bacteria</taxon>
        <taxon>Bacillati</taxon>
        <taxon>Bacillota</taxon>
        <taxon>Erysipelotrichia</taxon>
        <taxon>Erysipelotrichales</taxon>
        <taxon>Erysipelotrichaceae</taxon>
        <taxon>Ileibacterium</taxon>
    </lineage>
</organism>
<keyword evidence="3 6" id="KW-0812">Transmembrane</keyword>
<keyword evidence="9" id="KW-1185">Reference proteome</keyword>
<evidence type="ECO:0000313" key="9">
    <source>
        <dbReference type="Proteomes" id="UP000186341"/>
    </source>
</evidence>
<dbReference type="GeneID" id="82203717"/>